<organism evidence="3 4">
    <name type="scientific">Sandaracinus amylolyticus</name>
    <dbReference type="NCBI Taxonomy" id="927083"/>
    <lineage>
        <taxon>Bacteria</taxon>
        <taxon>Pseudomonadati</taxon>
        <taxon>Myxococcota</taxon>
        <taxon>Polyangia</taxon>
        <taxon>Polyangiales</taxon>
        <taxon>Sandaracinaceae</taxon>
        <taxon>Sandaracinus</taxon>
    </lineage>
</organism>
<dbReference type="PANTHER" id="PTHR30203:SF24">
    <property type="entry name" value="BLR4935 PROTEIN"/>
    <property type="match status" value="1"/>
</dbReference>
<dbReference type="Gene3D" id="1.20.1600.10">
    <property type="entry name" value="Outer membrane efflux proteins (OEP)"/>
    <property type="match status" value="1"/>
</dbReference>
<dbReference type="AlphaFoldDB" id="A0A0F6SD70"/>
<comment type="similarity">
    <text evidence="1">Belongs to the outer membrane factor (OMF) (TC 1.B.17) family.</text>
</comment>
<evidence type="ECO:0000313" key="3">
    <source>
        <dbReference type="EMBL" id="AKF02929.1"/>
    </source>
</evidence>
<dbReference type="SUPFAM" id="SSF56954">
    <property type="entry name" value="Outer membrane efflux proteins (OEP)"/>
    <property type="match status" value="1"/>
</dbReference>
<dbReference type="Proteomes" id="UP000034883">
    <property type="component" value="Chromosome"/>
</dbReference>
<evidence type="ECO:0000256" key="2">
    <source>
        <dbReference type="SAM" id="MobiDB-lite"/>
    </source>
</evidence>
<keyword evidence="3" id="KW-0449">Lipoprotein</keyword>
<evidence type="ECO:0000313" key="4">
    <source>
        <dbReference type="Proteomes" id="UP000034883"/>
    </source>
</evidence>
<dbReference type="InterPro" id="IPR003423">
    <property type="entry name" value="OMP_efflux"/>
</dbReference>
<reference evidence="3 4" key="1">
    <citation type="submission" date="2015-03" db="EMBL/GenBank/DDBJ databases">
        <title>Genome assembly of Sandaracinus amylolyticus DSM 53668.</title>
        <authorList>
            <person name="Sharma G."/>
            <person name="Subramanian S."/>
        </authorList>
    </citation>
    <scope>NUCLEOTIDE SEQUENCE [LARGE SCALE GENOMIC DNA]</scope>
    <source>
        <strain evidence="3 4">DSM 53668</strain>
    </source>
</reference>
<name>A0A0F6SD70_9BACT</name>
<dbReference type="GO" id="GO:0015562">
    <property type="term" value="F:efflux transmembrane transporter activity"/>
    <property type="evidence" value="ECO:0007669"/>
    <property type="project" value="InterPro"/>
</dbReference>
<dbReference type="InterPro" id="IPR010131">
    <property type="entry name" value="MdtP/NodT-like"/>
</dbReference>
<dbReference type="Pfam" id="PF02321">
    <property type="entry name" value="OEP"/>
    <property type="match status" value="2"/>
</dbReference>
<dbReference type="KEGG" id="samy:DB32_000077"/>
<dbReference type="PANTHER" id="PTHR30203">
    <property type="entry name" value="OUTER MEMBRANE CATION EFFLUX PROTEIN"/>
    <property type="match status" value="1"/>
</dbReference>
<protein>
    <submittedName>
        <fullName evidence="3">RND efflux system, outer membrane lipoprotein CmeC</fullName>
    </submittedName>
</protein>
<feature type="region of interest" description="Disordered" evidence="2">
    <location>
        <begin position="1"/>
        <end position="20"/>
    </location>
</feature>
<keyword evidence="4" id="KW-1185">Reference proteome</keyword>
<dbReference type="STRING" id="927083.DB32_000077"/>
<sequence length="451" mass="47954">MTSHDAGDVLPVPSSPSPRDRSLRATVLALGVSVAAIAAPIDAAAQARVVAEIDDESSDRRRARWSLRAAAARAITGAPRVQAARAQVDAARAHLAHRSVPVVGNPYVSVRALFGMPDQSAATYGVVLGLPFDLSGRQSAWSHEIDQLVEESEEIAEAAANEARAEVASAYVDLAIAQERLAVAEDRLRVAGASHASVRARAEASDATVLDVSLAASELGIARAEVADRRRALLAAQAAFRAALDLDPDVSPEVEPLAGAGPPGDVDLATAITLASERRAEPRAHQAAARRYRLSEDRLFAESIDLLLVGLEWESQGNQRTAHSWGVSATMGLPLIRTAQGERAVARGQSDLELELSVLAERSVEREAAAAWAALQTSLDHLRVIDDEALAAAERALAMSEELLAAGAVDLFRVLNARREVYALRAQRLDALRDAWNARIALERAIGGTWE</sequence>
<evidence type="ECO:0000256" key="1">
    <source>
        <dbReference type="ARBA" id="ARBA00007613"/>
    </source>
</evidence>
<accession>A0A0F6SD70</accession>
<gene>
    <name evidence="3" type="ORF">DB32_000077</name>
</gene>
<dbReference type="EMBL" id="CP011125">
    <property type="protein sequence ID" value="AKF02929.1"/>
    <property type="molecule type" value="Genomic_DNA"/>
</dbReference>
<proteinExistence type="inferred from homology"/>